<dbReference type="Proteomes" id="UP000298616">
    <property type="component" value="Chromosome"/>
</dbReference>
<protein>
    <submittedName>
        <fullName evidence="3">Arylesterase</fullName>
    </submittedName>
</protein>
<dbReference type="PANTHER" id="PTHR30383">
    <property type="entry name" value="THIOESTERASE 1/PROTEASE 1/LYSOPHOSPHOLIPASE L1"/>
    <property type="match status" value="1"/>
</dbReference>
<name>A0A4D7JX11_9BACT</name>
<evidence type="ECO:0000313" key="4">
    <source>
        <dbReference type="Proteomes" id="UP000298616"/>
    </source>
</evidence>
<dbReference type="CDD" id="cd01822">
    <property type="entry name" value="Lysophospholipase_L1_like"/>
    <property type="match status" value="1"/>
</dbReference>
<feature type="domain" description="SGNH hydrolase-type esterase" evidence="2">
    <location>
        <begin position="53"/>
        <end position="217"/>
    </location>
</feature>
<feature type="compositionally biased region" description="Basic and acidic residues" evidence="1">
    <location>
        <begin position="27"/>
        <end position="41"/>
    </location>
</feature>
<dbReference type="OrthoDB" id="9786188at2"/>
<evidence type="ECO:0000259" key="2">
    <source>
        <dbReference type="Pfam" id="PF13472"/>
    </source>
</evidence>
<reference evidence="3 4" key="1">
    <citation type="submission" date="2018-04" db="EMBL/GenBank/DDBJ databases">
        <title>Complete genome uncultured novel isolate.</title>
        <authorList>
            <person name="Merlino G."/>
        </authorList>
    </citation>
    <scope>NUCLEOTIDE SEQUENCE [LARGE SCALE GENOMIC DNA]</scope>
    <source>
        <strain evidence="4">R1DC9</strain>
    </source>
</reference>
<dbReference type="AlphaFoldDB" id="A0A4D7JX11"/>
<dbReference type="Pfam" id="PF13472">
    <property type="entry name" value="Lipase_GDSL_2"/>
    <property type="match status" value="1"/>
</dbReference>
<dbReference type="RefSeq" id="WP_137090923.1">
    <property type="nucleotide sequence ID" value="NZ_CP028923.1"/>
</dbReference>
<evidence type="ECO:0000313" key="3">
    <source>
        <dbReference type="EMBL" id="QCK15325.1"/>
    </source>
</evidence>
<dbReference type="EMBL" id="CP028923">
    <property type="protein sequence ID" value="QCK15325.1"/>
    <property type="molecule type" value="Genomic_DNA"/>
</dbReference>
<dbReference type="InterPro" id="IPR051532">
    <property type="entry name" value="Ester_Hydrolysis_Enzymes"/>
</dbReference>
<gene>
    <name evidence="3" type="ORF">DCC35_11500</name>
</gene>
<dbReference type="PANTHER" id="PTHR30383:SF5">
    <property type="entry name" value="SGNH HYDROLASE-TYPE ESTERASE DOMAIN-CONTAINING PROTEIN"/>
    <property type="match status" value="1"/>
</dbReference>
<keyword evidence="4" id="KW-1185">Reference proteome</keyword>
<dbReference type="KEGG" id="fpf:DCC35_11500"/>
<feature type="region of interest" description="Disordered" evidence="1">
    <location>
        <begin position="22"/>
        <end position="41"/>
    </location>
</feature>
<dbReference type="Gene3D" id="3.40.50.1110">
    <property type="entry name" value="SGNH hydrolase"/>
    <property type="match status" value="1"/>
</dbReference>
<proteinExistence type="predicted"/>
<sequence length="231" mass="25631">MNKYFILIFCAICFSCNNNNQNQRSSNIDEKKKDKVSENELEEKNESSKVILFYGNSLTAGLGVDPDQSFPSVTENILDSLGYDYEIVNAGVSGETTASGLSRLDWVIENTEFDVFVLELGANDGLRGIPVDETYRNLTEIIKKVRKADPDVKILLTGMMVPPNMGPDYSSAFLAVFPKVAEEQNVEFMPFLLQDVAGIDSLNQDDGIHPNVKGHKITARNLSKVLTEQVL</sequence>
<dbReference type="InterPro" id="IPR013830">
    <property type="entry name" value="SGNH_hydro"/>
</dbReference>
<organism evidence="3 4">
    <name type="scientific">Mangrovivirga cuniculi</name>
    <dbReference type="NCBI Taxonomy" id="2715131"/>
    <lineage>
        <taxon>Bacteria</taxon>
        <taxon>Pseudomonadati</taxon>
        <taxon>Bacteroidota</taxon>
        <taxon>Cytophagia</taxon>
        <taxon>Cytophagales</taxon>
        <taxon>Mangrovivirgaceae</taxon>
        <taxon>Mangrovivirga</taxon>
    </lineage>
</organism>
<accession>A0A4D7JX11</accession>
<dbReference type="InterPro" id="IPR036514">
    <property type="entry name" value="SGNH_hydro_sf"/>
</dbReference>
<dbReference type="GO" id="GO:0004622">
    <property type="term" value="F:phosphatidylcholine lysophospholipase activity"/>
    <property type="evidence" value="ECO:0007669"/>
    <property type="project" value="TreeGrafter"/>
</dbReference>
<dbReference type="SUPFAM" id="SSF52266">
    <property type="entry name" value="SGNH hydrolase"/>
    <property type="match status" value="1"/>
</dbReference>
<evidence type="ECO:0000256" key="1">
    <source>
        <dbReference type="SAM" id="MobiDB-lite"/>
    </source>
</evidence>